<accession>A0A379FQQ8</accession>
<dbReference type="PROSITE" id="PS50943">
    <property type="entry name" value="HTH_CROC1"/>
    <property type="match status" value="1"/>
</dbReference>
<dbReference type="CDD" id="cd00093">
    <property type="entry name" value="HTH_XRE"/>
    <property type="match status" value="1"/>
</dbReference>
<feature type="domain" description="HTH cro/C1-type" evidence="1">
    <location>
        <begin position="10"/>
        <end position="64"/>
    </location>
</feature>
<reference evidence="2 3" key="1">
    <citation type="submission" date="2018-06" db="EMBL/GenBank/DDBJ databases">
        <authorList>
            <consortium name="Pathogen Informatics"/>
            <person name="Doyle S."/>
        </authorList>
    </citation>
    <scope>NUCLEOTIDE SEQUENCE [LARGE SCALE GENOMIC DNA]</scope>
    <source>
        <strain evidence="2 3">NCTC11801</strain>
    </source>
</reference>
<evidence type="ECO:0000313" key="2">
    <source>
        <dbReference type="EMBL" id="SUC31090.1"/>
    </source>
</evidence>
<evidence type="ECO:0000313" key="3">
    <source>
        <dbReference type="Proteomes" id="UP000254208"/>
    </source>
</evidence>
<dbReference type="InterPro" id="IPR001387">
    <property type="entry name" value="Cro/C1-type_HTH"/>
</dbReference>
<protein>
    <submittedName>
        <fullName evidence="2">Helix-turn-helix domain</fullName>
    </submittedName>
</protein>
<evidence type="ECO:0000259" key="1">
    <source>
        <dbReference type="PROSITE" id="PS50943"/>
    </source>
</evidence>
<dbReference type="GO" id="GO:0003677">
    <property type="term" value="F:DNA binding"/>
    <property type="evidence" value="ECO:0007669"/>
    <property type="project" value="InterPro"/>
</dbReference>
<dbReference type="AlphaFoldDB" id="A0A379FQQ8"/>
<dbReference type="InterPro" id="IPR010982">
    <property type="entry name" value="Lambda_DNA-bd_dom_sf"/>
</dbReference>
<organism evidence="2 3">
    <name type="scientific">Providencia rettgeri</name>
    <dbReference type="NCBI Taxonomy" id="587"/>
    <lineage>
        <taxon>Bacteria</taxon>
        <taxon>Pseudomonadati</taxon>
        <taxon>Pseudomonadota</taxon>
        <taxon>Gammaproteobacteria</taxon>
        <taxon>Enterobacterales</taxon>
        <taxon>Morganellaceae</taxon>
        <taxon>Providencia</taxon>
    </lineage>
</organism>
<sequence>MSNKTLGEFIKYLRLSQSISTSEIAKNLTISEVDYIKCENGEISVYVDDLMIIADILSVEESTLIEKYKE</sequence>
<dbReference type="Proteomes" id="UP000254208">
    <property type="component" value="Unassembled WGS sequence"/>
</dbReference>
<dbReference type="EMBL" id="UGTZ01000001">
    <property type="protein sequence ID" value="SUC31090.1"/>
    <property type="molecule type" value="Genomic_DNA"/>
</dbReference>
<dbReference type="SUPFAM" id="SSF47413">
    <property type="entry name" value="lambda repressor-like DNA-binding domains"/>
    <property type="match status" value="1"/>
</dbReference>
<proteinExistence type="predicted"/>
<dbReference type="Gene3D" id="1.10.260.40">
    <property type="entry name" value="lambda repressor-like DNA-binding domains"/>
    <property type="match status" value="1"/>
</dbReference>
<name>A0A379FQQ8_PRORE</name>
<gene>
    <name evidence="2" type="ORF">NCTC11801_02037</name>
</gene>